<dbReference type="EMBL" id="CP002394">
    <property type="protein sequence ID" value="ADU29537.1"/>
    <property type="molecule type" value="Genomic_DNA"/>
</dbReference>
<dbReference type="RefSeq" id="WP_013487877.1">
    <property type="nucleotide sequence ID" value="NC_014829.1"/>
</dbReference>
<dbReference type="Proteomes" id="UP000001401">
    <property type="component" value="Chromosome"/>
</dbReference>
<dbReference type="NCBIfam" id="TIGR02937">
    <property type="entry name" value="sigma70-ECF"/>
    <property type="match status" value="1"/>
</dbReference>
<dbReference type="GO" id="GO:0006352">
    <property type="term" value="P:DNA-templated transcription initiation"/>
    <property type="evidence" value="ECO:0007669"/>
    <property type="project" value="InterPro"/>
</dbReference>
<dbReference type="eggNOG" id="COG1595">
    <property type="taxonomic scope" value="Bacteria"/>
</dbReference>
<dbReference type="PANTHER" id="PTHR30173:SF36">
    <property type="entry name" value="ECF RNA POLYMERASE SIGMA FACTOR SIGJ"/>
    <property type="match status" value="1"/>
</dbReference>
<sequence length="295" mass="34078">MKFSNEEYKKLQPLLFSIGYRLLGSVKDAEDAVQEVFLRGYEMDGDGVENKKAYLCKMMTNRCLDIIKSAQYKREQYIGPWLPEPLVTGEGGDMDPAEMLIEKEGLSISYLRMMENLVPHERAVLLLREAFRFSYAEIASFVDKREDYCRQLYRRAKKKLSAVEKESLDFERNKTMVQRFISAFQSENIEELLGLLSEEVTLYSDGGGKVKAAVRPIISRNRVLSFIKGVMNQTTEKVSVFIREVNYQPAIVFFLNGKLHSVVSFYICKETIKEIYLIMNPDKLPLKKFMLEGGF</sequence>
<dbReference type="PANTHER" id="PTHR30173">
    <property type="entry name" value="SIGMA 19 FACTOR"/>
    <property type="match status" value="1"/>
</dbReference>
<comment type="subunit">
    <text evidence="1">Interacts transiently with the RNA polymerase catalytic core formed by RpoA, RpoB, RpoC and RpoZ (2 alpha, 1 beta, 1 beta' and 1 omega subunit) to form the RNA polymerase holoenzyme that can initiate transcription.</text>
</comment>
<dbReference type="OrthoDB" id="3211555at2"/>
<evidence type="ECO:0000313" key="5">
    <source>
        <dbReference type="Proteomes" id="UP000001401"/>
    </source>
</evidence>
<feature type="domain" description="RNA polymerase sigma-70 region 2" evidence="2">
    <location>
        <begin position="8"/>
        <end position="71"/>
    </location>
</feature>
<organism evidence="4 5">
    <name type="scientific">Evansella cellulosilytica (strain ATCC 21833 / DSM 2522 / FERM P-1141 / JCM 9156 / N-4)</name>
    <name type="common">Bacillus cellulosilyticus</name>
    <dbReference type="NCBI Taxonomy" id="649639"/>
    <lineage>
        <taxon>Bacteria</taxon>
        <taxon>Bacillati</taxon>
        <taxon>Bacillota</taxon>
        <taxon>Bacilli</taxon>
        <taxon>Bacillales</taxon>
        <taxon>Bacillaceae</taxon>
        <taxon>Evansella</taxon>
    </lineage>
</organism>
<feature type="domain" description="RNA polymerase sigma factor 70 region 4 type 2" evidence="3">
    <location>
        <begin position="110"/>
        <end position="160"/>
    </location>
</feature>
<dbReference type="NCBIfam" id="NF007214">
    <property type="entry name" value="PRK09636.1"/>
    <property type="match status" value="1"/>
</dbReference>
<dbReference type="NCBIfam" id="TIGR02957">
    <property type="entry name" value="SigX4"/>
    <property type="match status" value="1"/>
</dbReference>
<protein>
    <submittedName>
        <fullName evidence="4">RNA polymerase, sigma-24 subunit, ECF subfamily</fullName>
    </submittedName>
</protein>
<dbReference type="HOGENOM" id="CLU_047691_22_0_9"/>
<dbReference type="STRING" id="649639.Bcell_1272"/>
<dbReference type="InterPro" id="IPR052704">
    <property type="entry name" value="ECF_Sigma-70_Domain"/>
</dbReference>
<reference evidence="4" key="1">
    <citation type="submission" date="2010-12" db="EMBL/GenBank/DDBJ databases">
        <title>Complete sequence of Bacillus cellulosilyticus DSM 2522.</title>
        <authorList>
            <consortium name="US DOE Joint Genome Institute"/>
            <person name="Lucas S."/>
            <person name="Copeland A."/>
            <person name="Lapidus A."/>
            <person name="Cheng J.-F."/>
            <person name="Bruce D."/>
            <person name="Goodwin L."/>
            <person name="Pitluck S."/>
            <person name="Chertkov O."/>
            <person name="Detter J.C."/>
            <person name="Han C."/>
            <person name="Tapia R."/>
            <person name="Land M."/>
            <person name="Hauser L."/>
            <person name="Jeffries C."/>
            <person name="Kyrpides N."/>
            <person name="Ivanova N."/>
            <person name="Mikhailova N."/>
            <person name="Brumm P."/>
            <person name="Mead D."/>
            <person name="Woyke T."/>
        </authorList>
    </citation>
    <scope>NUCLEOTIDE SEQUENCE [LARGE SCALE GENOMIC DNA]</scope>
    <source>
        <strain evidence="4">DSM 2522</strain>
    </source>
</reference>
<dbReference type="InterPro" id="IPR032710">
    <property type="entry name" value="NTF2-like_dom_sf"/>
</dbReference>
<evidence type="ECO:0000313" key="4">
    <source>
        <dbReference type="EMBL" id="ADU29537.1"/>
    </source>
</evidence>
<dbReference type="InterPro" id="IPR013325">
    <property type="entry name" value="RNA_pol_sigma_r2"/>
</dbReference>
<dbReference type="SUPFAM" id="SSF54427">
    <property type="entry name" value="NTF2-like"/>
    <property type="match status" value="1"/>
</dbReference>
<dbReference type="InterPro" id="IPR013249">
    <property type="entry name" value="RNA_pol_sigma70_r4_t2"/>
</dbReference>
<dbReference type="Pfam" id="PF04542">
    <property type="entry name" value="Sigma70_r2"/>
    <property type="match status" value="1"/>
</dbReference>
<evidence type="ECO:0000259" key="2">
    <source>
        <dbReference type="Pfam" id="PF04542"/>
    </source>
</evidence>
<dbReference type="SUPFAM" id="SSF88659">
    <property type="entry name" value="Sigma3 and sigma4 domains of RNA polymerase sigma factors"/>
    <property type="match status" value="1"/>
</dbReference>
<dbReference type="InterPro" id="IPR014303">
    <property type="entry name" value="RNA_pol_sigma-70_ECF"/>
</dbReference>
<dbReference type="KEGG" id="bco:Bcell_1272"/>
<dbReference type="InterPro" id="IPR014284">
    <property type="entry name" value="RNA_pol_sigma-70_dom"/>
</dbReference>
<evidence type="ECO:0000259" key="3">
    <source>
        <dbReference type="Pfam" id="PF08281"/>
    </source>
</evidence>
<dbReference type="SUPFAM" id="SSF88946">
    <property type="entry name" value="Sigma2 domain of RNA polymerase sigma factors"/>
    <property type="match status" value="1"/>
</dbReference>
<accession>E6TSM9</accession>
<dbReference type="InterPro" id="IPR007627">
    <property type="entry name" value="RNA_pol_sigma70_r2"/>
</dbReference>
<evidence type="ECO:0000256" key="1">
    <source>
        <dbReference type="ARBA" id="ARBA00011344"/>
    </source>
</evidence>
<dbReference type="Gene3D" id="1.10.10.10">
    <property type="entry name" value="Winged helix-like DNA-binding domain superfamily/Winged helix DNA-binding domain"/>
    <property type="match status" value="1"/>
</dbReference>
<dbReference type="Pfam" id="PF08281">
    <property type="entry name" value="Sigma70_r4_2"/>
    <property type="match status" value="1"/>
</dbReference>
<dbReference type="Gene3D" id="1.10.1740.10">
    <property type="match status" value="1"/>
</dbReference>
<dbReference type="AlphaFoldDB" id="E6TSM9"/>
<name>E6TSM9_EVAC2</name>
<keyword evidence="5" id="KW-1185">Reference proteome</keyword>
<proteinExistence type="predicted"/>
<dbReference type="GO" id="GO:0003677">
    <property type="term" value="F:DNA binding"/>
    <property type="evidence" value="ECO:0007669"/>
    <property type="project" value="InterPro"/>
</dbReference>
<dbReference type="InterPro" id="IPR013324">
    <property type="entry name" value="RNA_pol_sigma_r3/r4-like"/>
</dbReference>
<gene>
    <name evidence="4" type="ordered locus">Bcell_1272</name>
</gene>
<dbReference type="InterPro" id="IPR036388">
    <property type="entry name" value="WH-like_DNA-bd_sf"/>
</dbReference>
<dbReference type="GO" id="GO:0016987">
    <property type="term" value="F:sigma factor activity"/>
    <property type="evidence" value="ECO:0007669"/>
    <property type="project" value="InterPro"/>
</dbReference>